<sequence length="538" mass="59109">MHELSSMSDLPPRNYSSRTTADHLCRYPSEQPKDDIDTADSASICDDDAEQDKLLSTSSRIPEEDEEGPRLYESAQESFAKDPFRPFPLPGSSGTRNEKKILTFRALLVGISCGALVNASNIYLGLRAGWTSSANIFGSIIGFAVLKSWSSYFAPSSLLGGFFGPQENNIVQTAATAAGGLSSVFVSAFPAMYQLNLLDTPWRDFLRVTVLTAAGGYFGLFFATPPHIKVRKFFIFQVAKELNLVFPSSSATAITISGMHLAAGGSWLARQKMVALAFAFAFALVLRVMSQYAPGILWDWHIFTWLALSGVLPSTMFAIQSWGWFIEWTPAFIGTGMLVDMNVALSFVFGSVLAWGIVGPIITKHGLAFGKPVSEDSKWDGLVSYISFSKEFANATHPSPRYWLLWPGVACMIVVGFTELACQWRVFWLTGIEICKACKNILSRLQESRHKYKHLTEEDDLRTNQAMDGGIKTWMWLPGLIAVLILTCVVSKLQFDIPVASSILSLVLAFTFSVIAIQSTGATGIYSHPYTTSEEGTM</sequence>
<evidence type="ECO:0000256" key="7">
    <source>
        <dbReference type="SAM" id="MobiDB-lite"/>
    </source>
</evidence>
<dbReference type="GO" id="GO:0035673">
    <property type="term" value="F:oligopeptide transmembrane transporter activity"/>
    <property type="evidence" value="ECO:0007669"/>
    <property type="project" value="InterPro"/>
</dbReference>
<feature type="transmembrane region" description="Helical" evidence="8">
    <location>
        <begin position="273"/>
        <end position="290"/>
    </location>
</feature>
<name>D4AQJ7_ARTBC</name>
<feature type="transmembrane region" description="Helical" evidence="8">
    <location>
        <begin position="302"/>
        <end position="323"/>
    </location>
</feature>
<dbReference type="GeneID" id="9521105"/>
<keyword evidence="10" id="KW-1185">Reference proteome</keyword>
<evidence type="ECO:0008006" key="11">
    <source>
        <dbReference type="Google" id="ProtNLM"/>
    </source>
</evidence>
<evidence type="ECO:0000256" key="1">
    <source>
        <dbReference type="ARBA" id="ARBA00004141"/>
    </source>
</evidence>
<gene>
    <name evidence="9" type="ORF">ARB_06504</name>
</gene>
<dbReference type="InterPro" id="IPR004813">
    <property type="entry name" value="OPT"/>
</dbReference>
<keyword evidence="6 8" id="KW-0472">Membrane</keyword>
<dbReference type="PANTHER" id="PTHR31645:SF3">
    <property type="entry name" value="OLIGOPEPTIDE TRANSPORTER"/>
    <property type="match status" value="1"/>
</dbReference>
<dbReference type="Proteomes" id="UP000008866">
    <property type="component" value="Unassembled WGS sequence"/>
</dbReference>
<dbReference type="Pfam" id="PF03169">
    <property type="entry name" value="OPT"/>
    <property type="match status" value="1"/>
</dbReference>
<comment type="similarity">
    <text evidence="2">Belongs to the oligopeptide OPT transporter family.</text>
</comment>
<evidence type="ECO:0000256" key="6">
    <source>
        <dbReference type="ARBA" id="ARBA00023136"/>
    </source>
</evidence>
<reference evidence="10" key="1">
    <citation type="journal article" date="2011" name="Genome Biol.">
        <title>Comparative and functional genomics provide insights into the pathogenicity of dermatophytic fungi.</title>
        <authorList>
            <person name="Burmester A."/>
            <person name="Shelest E."/>
            <person name="Gloeckner G."/>
            <person name="Heddergott C."/>
            <person name="Schindler S."/>
            <person name="Staib P."/>
            <person name="Heidel A."/>
            <person name="Felder M."/>
            <person name="Petzold A."/>
            <person name="Szafranski K."/>
            <person name="Feuermann M."/>
            <person name="Pedruzzi I."/>
            <person name="Priebe S."/>
            <person name="Groth M."/>
            <person name="Winkler R."/>
            <person name="Li W."/>
            <person name="Kniemeyer O."/>
            <person name="Schroeckh V."/>
            <person name="Hertweck C."/>
            <person name="Hube B."/>
            <person name="White T.C."/>
            <person name="Platzer M."/>
            <person name="Guthke R."/>
            <person name="Heitman J."/>
            <person name="Woestemeyer J."/>
            <person name="Zipfel P.F."/>
            <person name="Monod M."/>
            <person name="Brakhage A.A."/>
        </authorList>
    </citation>
    <scope>NUCLEOTIDE SEQUENCE [LARGE SCALE GENOMIC DNA]</scope>
    <source>
        <strain evidence="10">ATCC MYA-4681 / CBS 112371</strain>
    </source>
</reference>
<evidence type="ECO:0000313" key="10">
    <source>
        <dbReference type="Proteomes" id="UP000008866"/>
    </source>
</evidence>
<dbReference type="GO" id="GO:0000329">
    <property type="term" value="C:fungal-type vacuole membrane"/>
    <property type="evidence" value="ECO:0007669"/>
    <property type="project" value="TreeGrafter"/>
</dbReference>
<evidence type="ECO:0000256" key="5">
    <source>
        <dbReference type="ARBA" id="ARBA00022989"/>
    </source>
</evidence>
<keyword evidence="5 8" id="KW-1133">Transmembrane helix</keyword>
<feature type="region of interest" description="Disordered" evidence="7">
    <location>
        <begin position="1"/>
        <end position="73"/>
    </location>
</feature>
<feature type="transmembrane region" description="Helical" evidence="8">
    <location>
        <begin position="343"/>
        <end position="362"/>
    </location>
</feature>
<evidence type="ECO:0000256" key="2">
    <source>
        <dbReference type="ARBA" id="ARBA00008807"/>
    </source>
</evidence>
<organism evidence="9 10">
    <name type="scientific">Arthroderma benhamiae (strain ATCC MYA-4681 / CBS 112371)</name>
    <name type="common">Trichophyton mentagrophytes</name>
    <dbReference type="NCBI Taxonomy" id="663331"/>
    <lineage>
        <taxon>Eukaryota</taxon>
        <taxon>Fungi</taxon>
        <taxon>Dikarya</taxon>
        <taxon>Ascomycota</taxon>
        <taxon>Pezizomycotina</taxon>
        <taxon>Eurotiomycetes</taxon>
        <taxon>Eurotiomycetidae</taxon>
        <taxon>Onygenales</taxon>
        <taxon>Arthrodermataceae</taxon>
        <taxon>Trichophyton</taxon>
    </lineage>
</organism>
<dbReference type="EMBL" id="ABSU01000005">
    <property type="protein sequence ID" value="EFE34741.1"/>
    <property type="molecule type" value="Genomic_DNA"/>
</dbReference>
<comment type="caution">
    <text evidence="9">The sequence shown here is derived from an EMBL/GenBank/DDBJ whole genome shotgun (WGS) entry which is preliminary data.</text>
</comment>
<keyword evidence="4 8" id="KW-0812">Transmembrane</keyword>
<feature type="compositionally biased region" description="Basic and acidic residues" evidence="7">
    <location>
        <begin position="20"/>
        <end position="36"/>
    </location>
</feature>
<dbReference type="RefSeq" id="XP_003015381.1">
    <property type="nucleotide sequence ID" value="XM_003015335.1"/>
</dbReference>
<dbReference type="InterPro" id="IPR045035">
    <property type="entry name" value="YSL-like"/>
</dbReference>
<dbReference type="KEGG" id="abe:ARB_06504"/>
<dbReference type="HOGENOM" id="CLU_010539_1_1_1"/>
<feature type="transmembrane region" description="Helical" evidence="8">
    <location>
        <begin position="130"/>
        <end position="149"/>
    </location>
</feature>
<accession>D4AQJ7</accession>
<feature type="compositionally biased region" description="Polar residues" evidence="7">
    <location>
        <begin position="1"/>
        <end position="19"/>
    </location>
</feature>
<feature type="transmembrane region" description="Helical" evidence="8">
    <location>
        <begin position="170"/>
        <end position="193"/>
    </location>
</feature>
<comment type="subcellular location">
    <subcellularLocation>
        <location evidence="1">Membrane</location>
        <topology evidence="1">Multi-pass membrane protein</topology>
    </subcellularLocation>
</comment>
<evidence type="ECO:0000256" key="3">
    <source>
        <dbReference type="ARBA" id="ARBA00022448"/>
    </source>
</evidence>
<dbReference type="PANTHER" id="PTHR31645">
    <property type="entry name" value="OLIGOPEPTIDE TRANSPORTER YGL114W-RELATED"/>
    <property type="match status" value="1"/>
</dbReference>
<dbReference type="eggNOG" id="ENOG502QUDW">
    <property type="taxonomic scope" value="Eukaryota"/>
</dbReference>
<feature type="transmembrane region" description="Helical" evidence="8">
    <location>
        <begin position="474"/>
        <end position="493"/>
    </location>
</feature>
<evidence type="ECO:0000313" key="9">
    <source>
        <dbReference type="EMBL" id="EFE34741.1"/>
    </source>
</evidence>
<evidence type="ECO:0000256" key="8">
    <source>
        <dbReference type="SAM" id="Phobius"/>
    </source>
</evidence>
<feature type="transmembrane region" description="Helical" evidence="8">
    <location>
        <begin position="499"/>
        <end position="517"/>
    </location>
</feature>
<proteinExistence type="inferred from homology"/>
<evidence type="ECO:0000256" key="4">
    <source>
        <dbReference type="ARBA" id="ARBA00022692"/>
    </source>
</evidence>
<feature type="transmembrane region" description="Helical" evidence="8">
    <location>
        <begin position="205"/>
        <end position="223"/>
    </location>
</feature>
<dbReference type="AlphaFoldDB" id="D4AQJ7"/>
<keyword evidence="3" id="KW-0813">Transport</keyword>
<protein>
    <recommendedName>
        <fullName evidence="11">Oligopeptide transporter</fullName>
    </recommendedName>
</protein>
<feature type="transmembrane region" description="Helical" evidence="8">
    <location>
        <begin position="102"/>
        <end position="124"/>
    </location>
</feature>